<dbReference type="RefSeq" id="WP_013934794.1">
    <property type="nucleotide sequence ID" value="NC_015709.1"/>
</dbReference>
<dbReference type="InterPro" id="IPR011079">
    <property type="entry name" value="Ala_racemase_C"/>
</dbReference>
<dbReference type="SUPFAM" id="SSF51419">
    <property type="entry name" value="PLP-binding barrel"/>
    <property type="match status" value="1"/>
</dbReference>
<evidence type="ECO:0000256" key="5">
    <source>
        <dbReference type="ARBA" id="ARBA00022898"/>
    </source>
</evidence>
<evidence type="ECO:0000256" key="1">
    <source>
        <dbReference type="ARBA" id="ARBA00000316"/>
    </source>
</evidence>
<dbReference type="EMBL" id="CP002865">
    <property type="protein sequence ID" value="AEI38406.1"/>
    <property type="molecule type" value="Genomic_DNA"/>
</dbReference>
<dbReference type="GO" id="GO:0030632">
    <property type="term" value="P:D-alanine biosynthetic process"/>
    <property type="evidence" value="ECO:0007669"/>
    <property type="project" value="TreeGrafter"/>
</dbReference>
<evidence type="ECO:0000313" key="10">
    <source>
        <dbReference type="EMBL" id="AEI38406.1"/>
    </source>
</evidence>
<proteinExistence type="inferred from homology"/>
<dbReference type="PATRIC" id="fig|579138.3.peg.1607"/>
<dbReference type="GO" id="GO:0005829">
    <property type="term" value="C:cytosol"/>
    <property type="evidence" value="ECO:0007669"/>
    <property type="project" value="TreeGrafter"/>
</dbReference>
<dbReference type="HOGENOM" id="CLU_028393_1_1_5"/>
<comment type="catalytic activity">
    <reaction evidence="1">
        <text>L-alanine = D-alanine</text>
        <dbReference type="Rhea" id="RHEA:20249"/>
        <dbReference type="ChEBI" id="CHEBI:57416"/>
        <dbReference type="ChEBI" id="CHEBI:57972"/>
        <dbReference type="EC" id="5.1.1.1"/>
    </reaction>
</comment>
<sequence>MNGSSSLRLYLDISALVGNWNVLNRITAGACGAAIKANGYGLGAQSVKTYLAQAGCRDFFVSSWDEVRRLGSLDSGLSLSVLHGLREEDLSYALSVNARPVLCSPSMIQRWKNYAADRPCDVMVDTGMNRLGLTMEQAASGLLEGLKIENMLSHLACADEPDHPLNQKQLIQFQILFTKKQAKRYSLANSAGLFLDSAYHFDLARPGLALYGGIPSPKAEGVIKPVVSLSAQVIQVKDVTKGDSIGYGACFTASEKMRVAILHIGYADGYWRAFFQKGQAVKEGVPCPVVGRISMDMITVALPEGLAVQEGDWFSVDFALQKAAEQTGLSQYELLTSLGDRYQSIWHHP</sequence>
<dbReference type="InterPro" id="IPR000821">
    <property type="entry name" value="Ala_racemase"/>
</dbReference>
<reference evidence="10 11" key="1">
    <citation type="journal article" date="2011" name="J. Bacteriol.">
        <title>Genome sequence of the ethanol-producing Zymomonas mobilis subsp. pomaceae lectotype strain ATCC 29192.</title>
        <authorList>
            <person name="Kouvelis V.N."/>
            <person name="Davenport K.W."/>
            <person name="Brettin T.S."/>
            <person name="Bruce D."/>
            <person name="Detter C."/>
            <person name="Han C.S."/>
            <person name="Nolan M."/>
            <person name="Tapia R."/>
            <person name="Damoulaki A."/>
            <person name="Kyrpides N.C."/>
            <person name="Typas M.A."/>
            <person name="Pappas K.M."/>
        </authorList>
    </citation>
    <scope>NUCLEOTIDE SEQUENCE [LARGE SCALE GENOMIC DNA]</scope>
    <source>
        <strain evidence="11">ATCC 29192 / DSM 22645 / JCM 10191 / CCUG 17912 / NBRC 13757 / NCIMB 11200 / NRRL B-4491 / Barker I</strain>
    </source>
</reference>
<dbReference type="InterPro" id="IPR029066">
    <property type="entry name" value="PLP-binding_barrel"/>
</dbReference>
<feature type="modified residue" description="N6-(pyridoxal phosphate)lysine" evidence="7">
    <location>
        <position position="36"/>
    </location>
</feature>
<dbReference type="CDD" id="cd00430">
    <property type="entry name" value="PLPDE_III_AR"/>
    <property type="match status" value="1"/>
</dbReference>
<dbReference type="PANTHER" id="PTHR30511:SF0">
    <property type="entry name" value="ALANINE RACEMASE, CATABOLIC-RELATED"/>
    <property type="match status" value="1"/>
</dbReference>
<feature type="binding site" evidence="8">
    <location>
        <position position="295"/>
    </location>
    <ligand>
        <name>substrate</name>
    </ligand>
</feature>
<dbReference type="NCBIfam" id="TIGR00492">
    <property type="entry name" value="alr"/>
    <property type="match status" value="1"/>
</dbReference>
<protein>
    <recommendedName>
        <fullName evidence="4">alanine racemase</fullName>
        <ecNumber evidence="4">5.1.1.1</ecNumber>
    </recommendedName>
</protein>
<evidence type="ECO:0000256" key="2">
    <source>
        <dbReference type="ARBA" id="ARBA00001933"/>
    </source>
</evidence>
<dbReference type="SMART" id="SM01005">
    <property type="entry name" value="Ala_racemase_C"/>
    <property type="match status" value="1"/>
</dbReference>
<dbReference type="AlphaFoldDB" id="F8EVZ6"/>
<dbReference type="EC" id="5.1.1.1" evidence="4"/>
<dbReference type="InterPro" id="IPR020622">
    <property type="entry name" value="Ala_racemase_pyridoxalP-BS"/>
</dbReference>
<feature type="domain" description="Alanine racemase C-terminal" evidence="9">
    <location>
        <begin position="226"/>
        <end position="347"/>
    </location>
</feature>
<accession>F8EVZ6</accession>
<feature type="binding site" evidence="8">
    <location>
        <position position="130"/>
    </location>
    <ligand>
        <name>substrate</name>
    </ligand>
</feature>
<dbReference type="KEGG" id="zmp:Zymop_1516"/>
<evidence type="ECO:0000259" key="9">
    <source>
        <dbReference type="SMART" id="SM01005"/>
    </source>
</evidence>
<dbReference type="Proteomes" id="UP000000491">
    <property type="component" value="Chromosome"/>
</dbReference>
<gene>
    <name evidence="10" type="ordered locus">Zymop_1516</name>
</gene>
<evidence type="ECO:0000256" key="4">
    <source>
        <dbReference type="ARBA" id="ARBA00013089"/>
    </source>
</evidence>
<dbReference type="STRING" id="579138.Zymop_1516"/>
<comment type="cofactor">
    <cofactor evidence="2 7">
        <name>pyridoxal 5'-phosphate</name>
        <dbReference type="ChEBI" id="CHEBI:597326"/>
    </cofactor>
</comment>
<name>F8EVZ6_ZYMMT</name>
<dbReference type="PANTHER" id="PTHR30511">
    <property type="entry name" value="ALANINE RACEMASE"/>
    <property type="match status" value="1"/>
</dbReference>
<evidence type="ECO:0000256" key="7">
    <source>
        <dbReference type="PIRSR" id="PIRSR600821-50"/>
    </source>
</evidence>
<dbReference type="Pfam" id="PF01168">
    <property type="entry name" value="Ala_racemase_N"/>
    <property type="match status" value="1"/>
</dbReference>
<keyword evidence="5 7" id="KW-0663">Pyridoxal phosphate</keyword>
<evidence type="ECO:0000256" key="8">
    <source>
        <dbReference type="PIRSR" id="PIRSR600821-52"/>
    </source>
</evidence>
<dbReference type="eggNOG" id="COG0787">
    <property type="taxonomic scope" value="Bacteria"/>
</dbReference>
<dbReference type="PRINTS" id="PR00992">
    <property type="entry name" value="ALARACEMASE"/>
</dbReference>
<keyword evidence="6 10" id="KW-0413">Isomerase</keyword>
<dbReference type="Pfam" id="PF00842">
    <property type="entry name" value="Ala_racemase_C"/>
    <property type="match status" value="1"/>
</dbReference>
<dbReference type="GO" id="GO:0008784">
    <property type="term" value="F:alanine racemase activity"/>
    <property type="evidence" value="ECO:0007669"/>
    <property type="project" value="UniProtKB-EC"/>
</dbReference>
<dbReference type="InterPro" id="IPR009006">
    <property type="entry name" value="Ala_racemase/Decarboxylase_C"/>
</dbReference>
<evidence type="ECO:0000256" key="3">
    <source>
        <dbReference type="ARBA" id="ARBA00007880"/>
    </source>
</evidence>
<organism evidence="10 11">
    <name type="scientific">Zymomonas mobilis subsp. pomaceae (strain ATCC 29192 / DSM 22645 / JCM 10191 / CCUG 17912 / NBRC 13757 / NCIMB 11200 / NRRL B-4491 / Barker I)</name>
    <dbReference type="NCBI Taxonomy" id="579138"/>
    <lineage>
        <taxon>Bacteria</taxon>
        <taxon>Pseudomonadati</taxon>
        <taxon>Pseudomonadota</taxon>
        <taxon>Alphaproteobacteria</taxon>
        <taxon>Sphingomonadales</taxon>
        <taxon>Zymomonadaceae</taxon>
        <taxon>Zymomonas</taxon>
    </lineage>
</organism>
<dbReference type="SUPFAM" id="SSF50621">
    <property type="entry name" value="Alanine racemase C-terminal domain-like"/>
    <property type="match status" value="1"/>
</dbReference>
<dbReference type="InterPro" id="IPR001608">
    <property type="entry name" value="Ala_racemase_N"/>
</dbReference>
<evidence type="ECO:0000313" key="11">
    <source>
        <dbReference type="Proteomes" id="UP000000491"/>
    </source>
</evidence>
<dbReference type="GO" id="GO:0030170">
    <property type="term" value="F:pyridoxal phosphate binding"/>
    <property type="evidence" value="ECO:0007669"/>
    <property type="project" value="TreeGrafter"/>
</dbReference>
<evidence type="ECO:0000256" key="6">
    <source>
        <dbReference type="ARBA" id="ARBA00023235"/>
    </source>
</evidence>
<dbReference type="Gene3D" id="2.40.37.10">
    <property type="entry name" value="Lyase, Ornithine Decarboxylase, Chain A, domain 1"/>
    <property type="match status" value="1"/>
</dbReference>
<comment type="similarity">
    <text evidence="3">Belongs to the alanine racemase family.</text>
</comment>
<dbReference type="Gene3D" id="3.20.20.10">
    <property type="entry name" value="Alanine racemase"/>
    <property type="match status" value="1"/>
</dbReference>
<dbReference type="PROSITE" id="PS00395">
    <property type="entry name" value="ALANINE_RACEMASE"/>
    <property type="match status" value="1"/>
</dbReference>